<feature type="domain" description="Aminopeptidase N-like N-terminal" evidence="16">
    <location>
        <begin position="22"/>
        <end position="202"/>
    </location>
</feature>
<dbReference type="Pfam" id="PF17900">
    <property type="entry name" value="Peptidase_M1_N"/>
    <property type="match status" value="1"/>
</dbReference>
<dbReference type="GO" id="GO:0042277">
    <property type="term" value="F:peptide binding"/>
    <property type="evidence" value="ECO:0007669"/>
    <property type="project" value="TreeGrafter"/>
</dbReference>
<proteinExistence type="inferred from homology"/>
<evidence type="ECO:0000256" key="12">
    <source>
        <dbReference type="PIRSR" id="PIRSR634016-4"/>
    </source>
</evidence>
<dbReference type="InterPro" id="IPR034016">
    <property type="entry name" value="M1_APN-typ"/>
</dbReference>
<feature type="site" description="Transition state stabilizer" evidence="12">
    <location>
        <position position="394"/>
    </location>
</feature>
<dbReference type="PANTHER" id="PTHR11533">
    <property type="entry name" value="PROTEASE M1 ZINC METALLOPROTEASE"/>
    <property type="match status" value="1"/>
</dbReference>
<dbReference type="InterPro" id="IPR045357">
    <property type="entry name" value="Aminopeptidase_N-like_N"/>
</dbReference>
<evidence type="ECO:0000256" key="6">
    <source>
        <dbReference type="ARBA" id="ARBA00022801"/>
    </source>
</evidence>
<dbReference type="InterPro" id="IPR050344">
    <property type="entry name" value="Peptidase_M1_aminopeptidases"/>
</dbReference>
<gene>
    <name evidence="17" type="ORF">FCM35_KLT00613</name>
</gene>
<evidence type="ECO:0000259" key="16">
    <source>
        <dbReference type="Pfam" id="PF17900"/>
    </source>
</evidence>
<dbReference type="EMBL" id="SWLB01000001">
    <property type="protein sequence ID" value="KAF3341975.1"/>
    <property type="molecule type" value="Genomic_DNA"/>
</dbReference>
<comment type="cofactor">
    <cofactor evidence="11 13">
        <name>Zn(2+)</name>
        <dbReference type="ChEBI" id="CHEBI:29105"/>
    </cofactor>
    <text evidence="11 13">Binds 1 zinc ion per subunit.</text>
</comment>
<feature type="binding site" evidence="11">
    <location>
        <position position="309"/>
    </location>
    <ligand>
        <name>Zn(2+)</name>
        <dbReference type="ChEBI" id="CHEBI:29105"/>
        <note>catalytic</note>
    </ligand>
</feature>
<dbReference type="GO" id="GO:0016020">
    <property type="term" value="C:membrane"/>
    <property type="evidence" value="ECO:0007669"/>
    <property type="project" value="TreeGrafter"/>
</dbReference>
<dbReference type="GO" id="GO:0070006">
    <property type="term" value="F:metalloaminopeptidase activity"/>
    <property type="evidence" value="ECO:0007669"/>
    <property type="project" value="TreeGrafter"/>
</dbReference>
<evidence type="ECO:0000256" key="3">
    <source>
        <dbReference type="ARBA" id="ARBA00022438"/>
    </source>
</evidence>
<keyword evidence="8" id="KW-0256">Endoplasmic reticulum</keyword>
<dbReference type="AlphaFoldDB" id="A0A833R3I5"/>
<dbReference type="Pfam" id="PF11838">
    <property type="entry name" value="ERAP1_C"/>
    <property type="match status" value="1"/>
</dbReference>
<evidence type="ECO:0000256" key="2">
    <source>
        <dbReference type="ARBA" id="ARBA00010136"/>
    </source>
</evidence>
<dbReference type="EC" id="3.4.11.-" evidence="13"/>
<dbReference type="InterPro" id="IPR001930">
    <property type="entry name" value="Peptidase_M1"/>
</dbReference>
<keyword evidence="18" id="KW-1185">Reference proteome</keyword>
<dbReference type="FunFam" id="1.25.50.20:FF:000002">
    <property type="entry name" value="Aminopeptidase"/>
    <property type="match status" value="1"/>
</dbReference>
<evidence type="ECO:0000256" key="5">
    <source>
        <dbReference type="ARBA" id="ARBA00022723"/>
    </source>
</evidence>
<keyword evidence="3 13" id="KW-0031">Aminopeptidase</keyword>
<keyword evidence="6 13" id="KW-0378">Hydrolase</keyword>
<keyword evidence="4 13" id="KW-0645">Protease</keyword>
<evidence type="ECO:0000256" key="10">
    <source>
        <dbReference type="PIRSR" id="PIRSR634016-1"/>
    </source>
</evidence>
<dbReference type="InterPro" id="IPR027268">
    <property type="entry name" value="Peptidase_M4/M1_CTD_sf"/>
</dbReference>
<dbReference type="PRINTS" id="PR00756">
    <property type="entry name" value="ALADIPTASE"/>
</dbReference>
<dbReference type="CDD" id="cd09601">
    <property type="entry name" value="M1_APN-Q_like"/>
    <property type="match status" value="1"/>
</dbReference>
<accession>A0A833R3I5</accession>
<feature type="domain" description="Peptidase M1 membrane alanine aminopeptidase" evidence="14">
    <location>
        <begin position="237"/>
        <end position="453"/>
    </location>
</feature>
<feature type="active site" description="Proton acceptor" evidence="10">
    <location>
        <position position="310"/>
    </location>
</feature>
<dbReference type="SUPFAM" id="SSF55486">
    <property type="entry name" value="Metalloproteases ('zincins'), catalytic domain"/>
    <property type="match status" value="1"/>
</dbReference>
<dbReference type="InterPro" id="IPR014782">
    <property type="entry name" value="Peptidase_M1_dom"/>
</dbReference>
<dbReference type="Gene3D" id="2.60.40.1730">
    <property type="entry name" value="tricorn interacting facor f3 domain"/>
    <property type="match status" value="1"/>
</dbReference>
<dbReference type="GO" id="GO:0008270">
    <property type="term" value="F:zinc ion binding"/>
    <property type="evidence" value="ECO:0007669"/>
    <property type="project" value="UniProtKB-UniRule"/>
</dbReference>
<name>A0A833R3I5_9POAL</name>
<dbReference type="GO" id="GO:0005615">
    <property type="term" value="C:extracellular space"/>
    <property type="evidence" value="ECO:0007669"/>
    <property type="project" value="TreeGrafter"/>
</dbReference>
<protein>
    <recommendedName>
        <fullName evidence="13">Aminopeptidase</fullName>
        <ecNumber evidence="13">3.4.11.-</ecNumber>
    </recommendedName>
</protein>
<dbReference type="Proteomes" id="UP000623129">
    <property type="component" value="Unassembled WGS sequence"/>
</dbReference>
<evidence type="ECO:0000313" key="18">
    <source>
        <dbReference type="Proteomes" id="UP000623129"/>
    </source>
</evidence>
<organism evidence="17 18">
    <name type="scientific">Carex littledalei</name>
    <dbReference type="NCBI Taxonomy" id="544730"/>
    <lineage>
        <taxon>Eukaryota</taxon>
        <taxon>Viridiplantae</taxon>
        <taxon>Streptophyta</taxon>
        <taxon>Embryophyta</taxon>
        <taxon>Tracheophyta</taxon>
        <taxon>Spermatophyta</taxon>
        <taxon>Magnoliopsida</taxon>
        <taxon>Liliopsida</taxon>
        <taxon>Poales</taxon>
        <taxon>Cyperaceae</taxon>
        <taxon>Cyperoideae</taxon>
        <taxon>Cariceae</taxon>
        <taxon>Carex</taxon>
        <taxon>Carex subgen. Euthyceras</taxon>
    </lineage>
</organism>
<evidence type="ECO:0000256" key="7">
    <source>
        <dbReference type="ARBA" id="ARBA00022833"/>
    </source>
</evidence>
<dbReference type="GO" id="GO:0043171">
    <property type="term" value="P:peptide catabolic process"/>
    <property type="evidence" value="ECO:0007669"/>
    <property type="project" value="TreeGrafter"/>
</dbReference>
<dbReference type="OrthoDB" id="10031169at2759"/>
<keyword evidence="9 13" id="KW-0482">Metalloprotease</keyword>
<comment type="caution">
    <text evidence="17">The sequence shown here is derived from an EMBL/GenBank/DDBJ whole genome shotgun (WGS) entry which is preliminary data.</text>
</comment>
<dbReference type="FunFam" id="2.60.40.1730:FF:000002">
    <property type="entry name" value="Aminopeptidase"/>
    <property type="match status" value="1"/>
</dbReference>
<evidence type="ECO:0000256" key="11">
    <source>
        <dbReference type="PIRSR" id="PIRSR634016-3"/>
    </source>
</evidence>
<dbReference type="Gene3D" id="2.60.40.1910">
    <property type="match status" value="1"/>
</dbReference>
<evidence type="ECO:0000256" key="9">
    <source>
        <dbReference type="ARBA" id="ARBA00023049"/>
    </source>
</evidence>
<keyword evidence="5 11" id="KW-0479">Metal-binding</keyword>
<dbReference type="InterPro" id="IPR042097">
    <property type="entry name" value="Aminopeptidase_N-like_N_sf"/>
</dbReference>
<keyword evidence="7 11" id="KW-0862">Zinc</keyword>
<dbReference type="Gene3D" id="1.25.50.20">
    <property type="match status" value="1"/>
</dbReference>
<dbReference type="Pfam" id="PF01433">
    <property type="entry name" value="Peptidase_M1"/>
    <property type="match status" value="1"/>
</dbReference>
<evidence type="ECO:0000313" key="17">
    <source>
        <dbReference type="EMBL" id="KAF3341975.1"/>
    </source>
</evidence>
<dbReference type="Gene3D" id="1.10.390.10">
    <property type="entry name" value="Neutral Protease Domain 2"/>
    <property type="match status" value="1"/>
</dbReference>
<keyword evidence="8" id="KW-0492">Microsome</keyword>
<evidence type="ECO:0000259" key="14">
    <source>
        <dbReference type="Pfam" id="PF01433"/>
    </source>
</evidence>
<feature type="binding site" evidence="11">
    <location>
        <position position="313"/>
    </location>
    <ligand>
        <name>Zn(2+)</name>
        <dbReference type="ChEBI" id="CHEBI:29105"/>
        <note>catalytic</note>
    </ligand>
</feature>
<dbReference type="GO" id="GO:0005737">
    <property type="term" value="C:cytoplasm"/>
    <property type="evidence" value="ECO:0007669"/>
    <property type="project" value="TreeGrafter"/>
</dbReference>
<evidence type="ECO:0000259" key="15">
    <source>
        <dbReference type="Pfam" id="PF11838"/>
    </source>
</evidence>
<evidence type="ECO:0000256" key="13">
    <source>
        <dbReference type="RuleBase" id="RU364040"/>
    </source>
</evidence>
<dbReference type="GO" id="GO:0006508">
    <property type="term" value="P:proteolysis"/>
    <property type="evidence" value="ECO:0007669"/>
    <property type="project" value="UniProtKB-KW"/>
</dbReference>
<evidence type="ECO:0000256" key="4">
    <source>
        <dbReference type="ARBA" id="ARBA00022670"/>
    </source>
</evidence>
<evidence type="ECO:0000256" key="8">
    <source>
        <dbReference type="ARBA" id="ARBA00022848"/>
    </source>
</evidence>
<reference evidence="17" key="1">
    <citation type="submission" date="2020-01" db="EMBL/GenBank/DDBJ databases">
        <title>Genome sequence of Kobresia littledalei, the first chromosome-level genome in the family Cyperaceae.</title>
        <authorList>
            <person name="Qu G."/>
        </authorList>
    </citation>
    <scope>NUCLEOTIDE SEQUENCE</scope>
    <source>
        <strain evidence="17">C.B.Clarke</strain>
        <tissue evidence="17">Leaf</tissue>
    </source>
</reference>
<dbReference type="InterPro" id="IPR024571">
    <property type="entry name" value="ERAP1-like_C_dom"/>
</dbReference>
<evidence type="ECO:0000256" key="1">
    <source>
        <dbReference type="ARBA" id="ARBA00004174"/>
    </source>
</evidence>
<dbReference type="FunFam" id="1.10.390.10:FF:000001">
    <property type="entry name" value="Aminopeptidase"/>
    <property type="match status" value="1"/>
</dbReference>
<comment type="similarity">
    <text evidence="2 13">Belongs to the peptidase M1 family.</text>
</comment>
<feature type="binding site" evidence="11">
    <location>
        <position position="332"/>
    </location>
    <ligand>
        <name>Zn(2+)</name>
        <dbReference type="ChEBI" id="CHEBI:29105"/>
        <note>catalytic</note>
    </ligand>
</feature>
<sequence length="875" mass="98509">MCEKQESADFRGQPRLPHFATPRRYDIFLKPDLSSCQFSGSAAITVDVVSPTRFLVLNSADLSIDATSVSLGQISPRNTELVEDDEILVLEFDSQLPLGQSLLRIHFTGTLNDQMRGFYRSKYEYKGDVKNMAVTQFESVDARRCFPCWDEPAFKAQFKITLEVPSQLVALSNMPISEEKLNADGELKTISYEESPLMSTYLVAIVIGHFDYIQGITPDGIQVRVYTQVGKTEQGRFALDVALNSLNIYKDYFAVPYPLPKLDMVAIPDFAAGAMENYGLVTYRESALLYDEKLSSASNKQNVAITVAHELAHQWFGNLVTMEWWTHLWLNEGFASWVSYLAVDAIFPEWKIWTQFLDETASGMKLDALSESHPIEVEIKHASEVDAIFDSISYDKGASVIRMLQSYLGANCFQKALASYIKKYAYGNATTDDLWAVLEEESGEPVRDLMSSWTKQQGYPVIFLNMDSNKLHLYQEQFLSDGSSGSGTWIAPLTLCCSSYDISKKFILKSKSDELDVDDLILHKEGNQETFWMKLNTDQTGFYRVKYDDELALGLEYAIKADKLSLTDKIGIIDDASALSVACKVTLSSLLSLLDAYSTQSDYTVLSRVISVSLKIANLVDDATPDLSDNIRLFLIKLLKSPAEKLGWDVKEGESHLDTMLRAELLMALVRLGNKSTVDEGIRRFAIFLNDRNSSVLLPDTRKAAYVAVMQHCTVSDKSGYESLLKIYRETDQSQEKVRVIGSLASCPDKGIVLDALNFLLTDEVRNQDAVYGLNVAIQGRETLWEWLKENWEYISKTWPSSSLISSFVSSVVSPFSSYEKSEEIEKFFASRMKPTFERALKQSLERVKINAHWIKGVRNDKSLAEVVSHLVHKA</sequence>
<feature type="domain" description="ERAP1-like C-terminal" evidence="15">
    <location>
        <begin position="532"/>
        <end position="849"/>
    </location>
</feature>
<comment type="subcellular location">
    <subcellularLocation>
        <location evidence="1">Microsome membrane</location>
        <topology evidence="1">Peripheral membrane protein</topology>
    </subcellularLocation>
</comment>
<dbReference type="PANTHER" id="PTHR11533:SF298">
    <property type="entry name" value="AMINOPEPTIDASE M1-B"/>
    <property type="match status" value="1"/>
</dbReference>
<dbReference type="SUPFAM" id="SSF63737">
    <property type="entry name" value="Leukotriene A4 hydrolase N-terminal domain"/>
    <property type="match status" value="1"/>
</dbReference>